<reference evidence="1" key="2">
    <citation type="submission" date="2020-09" db="EMBL/GenBank/DDBJ databases">
        <authorList>
            <person name="Sun Q."/>
            <person name="Zhou Y."/>
        </authorList>
    </citation>
    <scope>NUCLEOTIDE SEQUENCE</scope>
    <source>
        <strain evidence="1">CGMCC 1.15448</strain>
    </source>
</reference>
<dbReference type="RefSeq" id="WP_188937811.1">
    <property type="nucleotide sequence ID" value="NZ_BMJC01000007.1"/>
</dbReference>
<comment type="caution">
    <text evidence="1">The sequence shown here is derived from an EMBL/GenBank/DDBJ whole genome shotgun (WGS) entry which is preliminary data.</text>
</comment>
<protein>
    <recommendedName>
        <fullName evidence="3">TerB family tellurite resistance protein</fullName>
    </recommendedName>
</protein>
<accession>A0A8J2UIT3</accession>
<evidence type="ECO:0008006" key="3">
    <source>
        <dbReference type="Google" id="ProtNLM"/>
    </source>
</evidence>
<gene>
    <name evidence="1" type="ORF">GCM10011511_54720</name>
</gene>
<evidence type="ECO:0000313" key="2">
    <source>
        <dbReference type="Proteomes" id="UP000607559"/>
    </source>
</evidence>
<proteinExistence type="predicted"/>
<dbReference type="AlphaFoldDB" id="A0A8J2UIT3"/>
<evidence type="ECO:0000313" key="1">
    <source>
        <dbReference type="EMBL" id="GGB23886.1"/>
    </source>
</evidence>
<name>A0A8J2UIT3_9BACT</name>
<organism evidence="1 2">
    <name type="scientific">Puia dinghuensis</name>
    <dbReference type="NCBI Taxonomy" id="1792502"/>
    <lineage>
        <taxon>Bacteria</taxon>
        <taxon>Pseudomonadati</taxon>
        <taxon>Bacteroidota</taxon>
        <taxon>Chitinophagia</taxon>
        <taxon>Chitinophagales</taxon>
        <taxon>Chitinophagaceae</taxon>
        <taxon>Puia</taxon>
    </lineage>
</organism>
<reference evidence="1" key="1">
    <citation type="journal article" date="2014" name="Int. J. Syst. Evol. Microbiol.">
        <title>Complete genome sequence of Corynebacterium casei LMG S-19264T (=DSM 44701T), isolated from a smear-ripened cheese.</title>
        <authorList>
            <consortium name="US DOE Joint Genome Institute (JGI-PGF)"/>
            <person name="Walter F."/>
            <person name="Albersmeier A."/>
            <person name="Kalinowski J."/>
            <person name="Ruckert C."/>
        </authorList>
    </citation>
    <scope>NUCLEOTIDE SEQUENCE</scope>
    <source>
        <strain evidence="1">CGMCC 1.15448</strain>
    </source>
</reference>
<sequence length="210" mass="23631">MLKMILILAFGLVSVTGRSQSILDLTEQLAFDVEKLHSMKSTLQEMYDGYTELKTGYTHIRDIARDNFNLHKAFLDALWVVHPAVRDDPRLDEILNTTARIVGNWRSATARLGGNPVFTAQERGYITSTLSALLNRCSQALEELAMVTTDDELRMSDAQRLVSLDRIDAEVRSEAAFLQQFNNSLAVEAARRQREAGDINTLKKLYGLPD</sequence>
<keyword evidence="2" id="KW-1185">Reference proteome</keyword>
<dbReference type="Proteomes" id="UP000607559">
    <property type="component" value="Unassembled WGS sequence"/>
</dbReference>
<dbReference type="EMBL" id="BMJC01000007">
    <property type="protein sequence ID" value="GGB23886.1"/>
    <property type="molecule type" value="Genomic_DNA"/>
</dbReference>